<gene>
    <name evidence="3" type="ORF">Tbon_03725</name>
</gene>
<protein>
    <recommendedName>
        <fullName evidence="2">Transcription factor zinc-finger domain-containing protein</fullName>
    </recommendedName>
</protein>
<feature type="compositionally biased region" description="Basic and acidic residues" evidence="1">
    <location>
        <begin position="1"/>
        <end position="10"/>
    </location>
</feature>
<name>A0ABX6BZJ9_9CHLR</name>
<evidence type="ECO:0000256" key="1">
    <source>
        <dbReference type="SAM" id="MobiDB-lite"/>
    </source>
</evidence>
<proteinExistence type="predicted"/>
<dbReference type="InterPro" id="IPR027392">
    <property type="entry name" value="TF_Znf"/>
</dbReference>
<dbReference type="Pfam" id="PF13453">
    <property type="entry name" value="Zn_ribbon_TFIIB"/>
    <property type="match status" value="1"/>
</dbReference>
<evidence type="ECO:0000313" key="3">
    <source>
        <dbReference type="EMBL" id="QFG02435.1"/>
    </source>
</evidence>
<sequence>MAQRPHDHQPLGRQPKARPPERLRNLTVAAHERSLRPPAPMRLPGNLLPVELSGMTSLEELDAAWLRAARQRAAAGRWERDADEVFAALSSAPRAATPPGAFHCPACPARPPLASYRRPGGGSLAPIHVCETCWGAWVPDAVVAAGIPPDAVPPAVAVAGPAPRGPAPAAHPARPCPACTAPMEHIPAAGTVLERCPACRSTWFDTGELADVYALSPRPAGSPDAVAASETAPAPAWQVVLDVAMLLLAPHLRIRRFF</sequence>
<feature type="region of interest" description="Disordered" evidence="1">
    <location>
        <begin position="1"/>
        <end position="23"/>
    </location>
</feature>
<reference evidence="3 4" key="1">
    <citation type="submission" date="2019-10" db="EMBL/GenBank/DDBJ databases">
        <title>Thermopilla bonchosmolovskayae gen. nov., sp. nov., a moderately thermophilic Chloroflexi bacterium from a Chukotka hot spring (Arctic, Russia), representing a novel classis Thermopillaia, which include previously uncultivated lineage OLB14.</title>
        <authorList>
            <person name="Kochetkova T.V."/>
            <person name="Zayulina K.S."/>
            <person name="Zhigarkov V.S."/>
            <person name="Minaev N.V."/>
            <person name="Novikov A."/>
            <person name="Toshchakov S.V."/>
            <person name="Elcheninov A.G."/>
            <person name="Kublanov I.V."/>
        </authorList>
    </citation>
    <scope>NUCLEOTIDE SEQUENCE [LARGE SCALE GENOMIC DNA]</scope>
    <source>
        <strain evidence="3 4">3753O</strain>
    </source>
</reference>
<accession>A0ABX6BZJ9</accession>
<organism evidence="3 4">
    <name type="scientific">Tepidiforma bonchosmolovskayae</name>
    <dbReference type="NCBI Taxonomy" id="2601677"/>
    <lineage>
        <taxon>Bacteria</taxon>
        <taxon>Bacillati</taxon>
        <taxon>Chloroflexota</taxon>
        <taxon>Tepidiformia</taxon>
        <taxon>Tepidiformales</taxon>
        <taxon>Tepidiformaceae</taxon>
        <taxon>Tepidiforma</taxon>
    </lineage>
</organism>
<dbReference type="Proteomes" id="UP000326331">
    <property type="component" value="Chromosome"/>
</dbReference>
<dbReference type="EMBL" id="CP042829">
    <property type="protein sequence ID" value="QFG02435.1"/>
    <property type="molecule type" value="Genomic_DNA"/>
</dbReference>
<evidence type="ECO:0000259" key="2">
    <source>
        <dbReference type="Pfam" id="PF13453"/>
    </source>
</evidence>
<feature type="domain" description="Transcription factor zinc-finger" evidence="2">
    <location>
        <begin position="176"/>
        <end position="211"/>
    </location>
</feature>
<evidence type="ECO:0000313" key="4">
    <source>
        <dbReference type="Proteomes" id="UP000326331"/>
    </source>
</evidence>
<keyword evidence="4" id="KW-1185">Reference proteome</keyword>